<keyword evidence="3" id="KW-0406">Ion transport</keyword>
<dbReference type="InterPro" id="IPR050599">
    <property type="entry name" value="VDCC_alpha-1_subunit"/>
</dbReference>
<evidence type="ECO:0000313" key="8">
    <source>
        <dbReference type="WBParaSite" id="SBAD_0001142401-mRNA-1"/>
    </source>
</evidence>
<organism evidence="8">
    <name type="scientific">Soboliphyme baturini</name>
    <dbReference type="NCBI Taxonomy" id="241478"/>
    <lineage>
        <taxon>Eukaryota</taxon>
        <taxon>Metazoa</taxon>
        <taxon>Ecdysozoa</taxon>
        <taxon>Nematoda</taxon>
        <taxon>Enoplea</taxon>
        <taxon>Dorylaimia</taxon>
        <taxon>Dioctophymatida</taxon>
        <taxon>Dioctophymatoidea</taxon>
        <taxon>Soboliphymatidae</taxon>
        <taxon>Soboliphyme</taxon>
    </lineage>
</organism>
<reference evidence="8" key="1">
    <citation type="submission" date="2016-06" db="UniProtKB">
        <authorList>
            <consortium name="WormBaseParasite"/>
        </authorList>
    </citation>
    <scope>IDENTIFICATION</scope>
</reference>
<evidence type="ECO:0000256" key="1">
    <source>
        <dbReference type="ARBA" id="ARBA00022448"/>
    </source>
</evidence>
<dbReference type="PANTHER" id="PTHR45628">
    <property type="entry name" value="VOLTAGE-DEPENDENT CALCIUM CHANNEL TYPE A SUBUNIT ALPHA-1"/>
    <property type="match status" value="1"/>
</dbReference>
<accession>A0A183J599</accession>
<evidence type="ECO:0000256" key="2">
    <source>
        <dbReference type="ARBA" id="ARBA00022882"/>
    </source>
</evidence>
<dbReference type="GO" id="GO:0098703">
    <property type="term" value="P:calcium ion import across plasma membrane"/>
    <property type="evidence" value="ECO:0007669"/>
    <property type="project" value="TreeGrafter"/>
</dbReference>
<dbReference type="EMBL" id="UZAM01014987">
    <property type="protein sequence ID" value="VDP36688.1"/>
    <property type="molecule type" value="Genomic_DNA"/>
</dbReference>
<dbReference type="AlphaFoldDB" id="A0A183J599"/>
<keyword evidence="2" id="KW-0851">Voltage-gated channel</keyword>
<evidence type="ECO:0000256" key="4">
    <source>
        <dbReference type="ARBA" id="ARBA00023303"/>
    </source>
</evidence>
<dbReference type="PANTHER" id="PTHR45628:SF1">
    <property type="entry name" value="VOLTAGE-DEPENDENT CALCIUM CHANNEL TYPE D SUBUNIT ALPHA-1"/>
    <property type="match status" value="1"/>
</dbReference>
<keyword evidence="7" id="KW-1185">Reference proteome</keyword>
<evidence type="ECO:0000313" key="7">
    <source>
        <dbReference type="Proteomes" id="UP000270296"/>
    </source>
</evidence>
<dbReference type="WBParaSite" id="SBAD_0001142401-mRNA-1">
    <property type="protein sequence ID" value="SBAD_0001142401-mRNA-1"/>
    <property type="gene ID" value="SBAD_0001142401"/>
</dbReference>
<keyword evidence="1" id="KW-0813">Transport</keyword>
<dbReference type="Proteomes" id="UP000270296">
    <property type="component" value="Unassembled WGS sequence"/>
</dbReference>
<evidence type="ECO:0000259" key="5">
    <source>
        <dbReference type="SMART" id="SM01062"/>
    </source>
</evidence>
<dbReference type="InterPro" id="IPR014873">
    <property type="entry name" value="VDCC_a1su_IQ"/>
</dbReference>
<reference evidence="6 7" key="2">
    <citation type="submission" date="2018-11" db="EMBL/GenBank/DDBJ databases">
        <authorList>
            <consortium name="Pathogen Informatics"/>
        </authorList>
    </citation>
    <scope>NUCLEOTIDE SEQUENCE [LARGE SCALE GENOMIC DNA]</scope>
</reference>
<protein>
    <submittedName>
        <fullName evidence="8">Ca_chan_IQ domain-containing protein</fullName>
    </submittedName>
</protein>
<dbReference type="GO" id="GO:0005891">
    <property type="term" value="C:voltage-gated calcium channel complex"/>
    <property type="evidence" value="ECO:0007669"/>
    <property type="project" value="TreeGrafter"/>
</dbReference>
<evidence type="ECO:0000313" key="6">
    <source>
        <dbReference type="EMBL" id="VDP36688.1"/>
    </source>
</evidence>
<dbReference type="Gene3D" id="6.10.250.2180">
    <property type="match status" value="1"/>
</dbReference>
<feature type="domain" description="Voltage-dependent calcium channel alpha-1 subunit IQ" evidence="5">
    <location>
        <begin position="49"/>
        <end position="83"/>
    </location>
</feature>
<evidence type="ECO:0000256" key="3">
    <source>
        <dbReference type="ARBA" id="ARBA00023065"/>
    </source>
</evidence>
<gene>
    <name evidence="6" type="ORF">SBAD_LOCUS11047</name>
</gene>
<name>A0A183J599_9BILA</name>
<dbReference type="OrthoDB" id="431720at2759"/>
<keyword evidence="4" id="KW-0407">Ion channel</keyword>
<dbReference type="SMART" id="SM01062">
    <property type="entry name" value="Ca_chan_IQ"/>
    <property type="match status" value="1"/>
</dbReference>
<proteinExistence type="predicted"/>
<sequence length="138" mass="15986">MPGLMMICIALASGNIEEANEQLRTVIKRIWKRTPQKLLDEVVPPSGRDDEITVGKFYATYLIQDYFRRFKKRKEVEQKELNPQANLTMSLQAGLRTLQEIGPEIKRAISGNLDTDWSKDFEEPQHRVIISFVNFVFS</sequence>
<dbReference type="Pfam" id="PF08763">
    <property type="entry name" value="Ca_chan_IQ"/>
    <property type="match status" value="1"/>
</dbReference>
<dbReference type="GO" id="GO:0008331">
    <property type="term" value="F:high voltage-gated calcium channel activity"/>
    <property type="evidence" value="ECO:0007669"/>
    <property type="project" value="TreeGrafter"/>
</dbReference>